<dbReference type="AlphaFoldDB" id="A0ABD2N0I2"/>
<evidence type="ECO:0000256" key="1">
    <source>
        <dbReference type="SAM" id="MobiDB-lite"/>
    </source>
</evidence>
<keyword evidence="3" id="KW-1185">Reference proteome</keyword>
<feature type="compositionally biased region" description="Basic and acidic residues" evidence="1">
    <location>
        <begin position="128"/>
        <end position="137"/>
    </location>
</feature>
<comment type="caution">
    <text evidence="2">The sequence shown here is derived from an EMBL/GenBank/DDBJ whole genome shotgun (WGS) entry which is preliminary data.</text>
</comment>
<feature type="region of interest" description="Disordered" evidence="1">
    <location>
        <begin position="118"/>
        <end position="164"/>
    </location>
</feature>
<name>A0ABD2N0I2_9CUCU</name>
<sequence>MADYQTLIKELRGEEVEFYTYSTKDQLRKKLVIKTAAFVTEEDLKKQLSEVTQISAENVQCTKMKSRSGESHSFLISVPKQVDIKNLKSVKEIDHIKVNWQKYNKAQKVTQCHRCQKFDHGSSNSALREMHQTRKTEQMPTDNHNPKDSRPETVPQDTEKIYQR</sequence>
<dbReference type="Proteomes" id="UP001516400">
    <property type="component" value="Unassembled WGS sequence"/>
</dbReference>
<evidence type="ECO:0000313" key="3">
    <source>
        <dbReference type="Proteomes" id="UP001516400"/>
    </source>
</evidence>
<dbReference type="EMBL" id="JABFTP020000042">
    <property type="protein sequence ID" value="KAL3272283.1"/>
    <property type="molecule type" value="Genomic_DNA"/>
</dbReference>
<organism evidence="2 3">
    <name type="scientific">Cryptolaemus montrouzieri</name>
    <dbReference type="NCBI Taxonomy" id="559131"/>
    <lineage>
        <taxon>Eukaryota</taxon>
        <taxon>Metazoa</taxon>
        <taxon>Ecdysozoa</taxon>
        <taxon>Arthropoda</taxon>
        <taxon>Hexapoda</taxon>
        <taxon>Insecta</taxon>
        <taxon>Pterygota</taxon>
        <taxon>Neoptera</taxon>
        <taxon>Endopterygota</taxon>
        <taxon>Coleoptera</taxon>
        <taxon>Polyphaga</taxon>
        <taxon>Cucujiformia</taxon>
        <taxon>Coccinelloidea</taxon>
        <taxon>Coccinellidae</taxon>
        <taxon>Scymninae</taxon>
        <taxon>Scymnini</taxon>
        <taxon>Cryptolaemus</taxon>
    </lineage>
</organism>
<protein>
    <submittedName>
        <fullName evidence="2">Uncharacterized protein</fullName>
    </submittedName>
</protein>
<proteinExistence type="predicted"/>
<reference evidence="2 3" key="1">
    <citation type="journal article" date="2021" name="BMC Biol.">
        <title>Horizontally acquired antibacterial genes associated with adaptive radiation of ladybird beetles.</title>
        <authorList>
            <person name="Li H.S."/>
            <person name="Tang X.F."/>
            <person name="Huang Y.H."/>
            <person name="Xu Z.Y."/>
            <person name="Chen M.L."/>
            <person name="Du X.Y."/>
            <person name="Qiu B.Y."/>
            <person name="Chen P.T."/>
            <person name="Zhang W."/>
            <person name="Slipinski A."/>
            <person name="Escalona H.E."/>
            <person name="Waterhouse R.M."/>
            <person name="Zwick A."/>
            <person name="Pang H."/>
        </authorList>
    </citation>
    <scope>NUCLEOTIDE SEQUENCE [LARGE SCALE GENOMIC DNA]</scope>
    <source>
        <strain evidence="2">SYSU2018</strain>
    </source>
</reference>
<feature type="compositionally biased region" description="Basic and acidic residues" evidence="1">
    <location>
        <begin position="144"/>
        <end position="164"/>
    </location>
</feature>
<evidence type="ECO:0000313" key="2">
    <source>
        <dbReference type="EMBL" id="KAL3272283.1"/>
    </source>
</evidence>
<gene>
    <name evidence="2" type="ORF">HHI36_022763</name>
</gene>
<accession>A0ABD2N0I2</accession>